<evidence type="ECO:0000313" key="2">
    <source>
        <dbReference type="Proteomes" id="UP000202485"/>
    </source>
</evidence>
<sequence>MKIVLNGEPREVRAETLGELLPECGFSGRVATAVNEEFVPSSLRIAHKLAEGDRVEVVAPMQGG</sequence>
<organism evidence="1 2">
    <name type="scientific">Ruegeria arenilitoris</name>
    <dbReference type="NCBI Taxonomy" id="1173585"/>
    <lineage>
        <taxon>Bacteria</taxon>
        <taxon>Pseudomonadati</taxon>
        <taxon>Pseudomonadota</taxon>
        <taxon>Alphaproteobacteria</taxon>
        <taxon>Rhodobacterales</taxon>
        <taxon>Roseobacteraceae</taxon>
        <taxon>Ruegeria</taxon>
    </lineage>
</organism>
<dbReference type="InterPro" id="IPR010035">
    <property type="entry name" value="Thi_S"/>
</dbReference>
<dbReference type="RefSeq" id="WP_093963930.1">
    <property type="nucleotide sequence ID" value="NZ_FXYG01000003.1"/>
</dbReference>
<keyword evidence="2" id="KW-1185">Reference proteome</keyword>
<accession>A0A238KNE8</accession>
<dbReference type="SUPFAM" id="SSF54285">
    <property type="entry name" value="MoaD/ThiS"/>
    <property type="match status" value="1"/>
</dbReference>
<dbReference type="Gene3D" id="3.10.20.30">
    <property type="match status" value="1"/>
</dbReference>
<gene>
    <name evidence="1" type="ORF">RUA8715_02406</name>
</gene>
<name>A0A238KNE8_9RHOB</name>
<dbReference type="PANTHER" id="PTHR34472:SF1">
    <property type="entry name" value="SULFUR CARRIER PROTEIN THIS"/>
    <property type="match status" value="1"/>
</dbReference>
<dbReference type="InterPro" id="IPR012675">
    <property type="entry name" value="Beta-grasp_dom_sf"/>
</dbReference>
<dbReference type="EMBL" id="FXYG01000003">
    <property type="protein sequence ID" value="SMX44258.1"/>
    <property type="molecule type" value="Genomic_DNA"/>
</dbReference>
<dbReference type="PANTHER" id="PTHR34472">
    <property type="entry name" value="SULFUR CARRIER PROTEIN THIS"/>
    <property type="match status" value="1"/>
</dbReference>
<dbReference type="AlphaFoldDB" id="A0A238KNE8"/>
<proteinExistence type="predicted"/>
<dbReference type="InterPro" id="IPR016155">
    <property type="entry name" value="Mopterin_synth/thiamin_S_b"/>
</dbReference>
<evidence type="ECO:0000313" key="1">
    <source>
        <dbReference type="EMBL" id="SMX44258.1"/>
    </source>
</evidence>
<dbReference type="CDD" id="cd00565">
    <property type="entry name" value="Ubl_ThiS"/>
    <property type="match status" value="1"/>
</dbReference>
<reference evidence="2" key="1">
    <citation type="submission" date="2017-05" db="EMBL/GenBank/DDBJ databases">
        <authorList>
            <person name="Rodrigo-Torres L."/>
            <person name="Arahal R. D."/>
            <person name="Lucena T."/>
        </authorList>
    </citation>
    <scope>NUCLEOTIDE SEQUENCE [LARGE SCALE GENOMIC DNA]</scope>
    <source>
        <strain evidence="2">CECT 8715</strain>
    </source>
</reference>
<dbReference type="Pfam" id="PF02597">
    <property type="entry name" value="ThiS"/>
    <property type="match status" value="1"/>
</dbReference>
<dbReference type="NCBIfam" id="TIGR01683">
    <property type="entry name" value="thiS"/>
    <property type="match status" value="1"/>
</dbReference>
<dbReference type="InterPro" id="IPR003749">
    <property type="entry name" value="ThiS/MoaD-like"/>
</dbReference>
<dbReference type="Proteomes" id="UP000202485">
    <property type="component" value="Unassembled WGS sequence"/>
</dbReference>
<protein>
    <submittedName>
        <fullName evidence="1">Sulfur carrier protein ThiS</fullName>
    </submittedName>
</protein>
<dbReference type="OrthoDB" id="197113at2"/>